<protein>
    <submittedName>
        <fullName evidence="1">Uncharacterized protein</fullName>
    </submittedName>
</protein>
<evidence type="ECO:0000313" key="1">
    <source>
        <dbReference type="EMBL" id="CDS12381.1"/>
    </source>
</evidence>
<gene>
    <name evidence="1" type="ORF">LRAMOSA04576</name>
</gene>
<accession>A0A077WXK7</accession>
<dbReference type="EMBL" id="LK023357">
    <property type="protein sequence ID" value="CDS12381.1"/>
    <property type="molecule type" value="Genomic_DNA"/>
</dbReference>
<reference evidence="1" key="1">
    <citation type="journal article" date="2014" name="Genome Announc.">
        <title>De novo whole-genome sequence and genome annotation of Lichtheimia ramosa.</title>
        <authorList>
            <person name="Linde J."/>
            <person name="Schwartze V."/>
            <person name="Binder U."/>
            <person name="Lass-Florl C."/>
            <person name="Voigt K."/>
            <person name="Horn F."/>
        </authorList>
    </citation>
    <scope>NUCLEOTIDE SEQUENCE</scope>
    <source>
        <strain evidence="1">JMRC FSU:6197</strain>
    </source>
</reference>
<name>A0A077WXK7_9FUNG</name>
<sequence>MAACSTNLSPKSYNHIIQGCCTSTFAANLKTLLWEVAANNGADITNCNSTDDTTVKDLDDIFQKVGDMKLEAKVDRVRLMLDGDKLKAKASTHDARAHCRHQ</sequence>
<proteinExistence type="predicted"/>
<organism evidence="1">
    <name type="scientific">Lichtheimia ramosa</name>
    <dbReference type="NCBI Taxonomy" id="688394"/>
    <lineage>
        <taxon>Eukaryota</taxon>
        <taxon>Fungi</taxon>
        <taxon>Fungi incertae sedis</taxon>
        <taxon>Mucoromycota</taxon>
        <taxon>Mucoromycotina</taxon>
        <taxon>Mucoromycetes</taxon>
        <taxon>Mucorales</taxon>
        <taxon>Lichtheimiaceae</taxon>
        <taxon>Lichtheimia</taxon>
    </lineage>
</organism>
<dbReference type="AlphaFoldDB" id="A0A077WXK7"/>